<feature type="non-terminal residue" evidence="7">
    <location>
        <position position="1"/>
    </location>
</feature>
<evidence type="ECO:0000313" key="8">
    <source>
        <dbReference type="Proteomes" id="UP000037069"/>
    </source>
</evidence>
<dbReference type="OrthoDB" id="10055784at2759"/>
<dbReference type="AlphaFoldDB" id="A0A0L0CHB7"/>
<keyword evidence="8" id="KW-1185">Reference proteome</keyword>
<dbReference type="STRING" id="7375.A0A0L0CHB7"/>
<dbReference type="GO" id="GO:0043161">
    <property type="term" value="P:proteasome-mediated ubiquitin-dependent protein catabolic process"/>
    <property type="evidence" value="ECO:0007669"/>
    <property type="project" value="TreeGrafter"/>
</dbReference>
<protein>
    <recommendedName>
        <fullName evidence="3">Armadillo repeat-containing protein 8</fullName>
    </recommendedName>
</protein>
<dbReference type="Gene3D" id="1.25.10.10">
    <property type="entry name" value="Leucine-rich Repeat Variant"/>
    <property type="match status" value="1"/>
</dbReference>
<sequence>QDHTIWEPLLDIINNDPSIELLVVVIATLCNLLLEFSPAKMELINSGIIEKLSNLSDREESSLKLNCIWALMNLAYQCEDNIKTNIINTFGLRRILKTLKESNPMVVLKTLGLLRNLLCYTYHIELIMTTHSKDLLDCLCIVLENNYSPDIKEQVLCILGNIASMSQKDYITTNYNIMDIVCELLFNSETTLQNAALYVVNIIMQCSDGWFINAYTDKTIFKRLDELYKSLSSIKPQSDYVCRILKEIVIKCNKMYPEVFN</sequence>
<keyword evidence="4" id="KW-0963">Cytoplasm</keyword>
<dbReference type="SMART" id="SM00185">
    <property type="entry name" value="ARM"/>
    <property type="match status" value="3"/>
</dbReference>
<evidence type="ECO:0000256" key="5">
    <source>
        <dbReference type="ARBA" id="ARBA00022737"/>
    </source>
</evidence>
<dbReference type="EMBL" id="JRES01000404">
    <property type="protein sequence ID" value="KNC31645.1"/>
    <property type="molecule type" value="Genomic_DNA"/>
</dbReference>
<dbReference type="Proteomes" id="UP000037069">
    <property type="component" value="Unassembled WGS sequence"/>
</dbReference>
<evidence type="ECO:0000256" key="2">
    <source>
        <dbReference type="ARBA" id="ARBA00004496"/>
    </source>
</evidence>
<organism evidence="7 8">
    <name type="scientific">Lucilia cuprina</name>
    <name type="common">Green bottle fly</name>
    <name type="synonym">Australian sheep blowfly</name>
    <dbReference type="NCBI Taxonomy" id="7375"/>
    <lineage>
        <taxon>Eukaryota</taxon>
        <taxon>Metazoa</taxon>
        <taxon>Ecdysozoa</taxon>
        <taxon>Arthropoda</taxon>
        <taxon>Hexapoda</taxon>
        <taxon>Insecta</taxon>
        <taxon>Pterygota</taxon>
        <taxon>Neoptera</taxon>
        <taxon>Endopterygota</taxon>
        <taxon>Diptera</taxon>
        <taxon>Brachycera</taxon>
        <taxon>Muscomorpha</taxon>
        <taxon>Oestroidea</taxon>
        <taxon>Calliphoridae</taxon>
        <taxon>Luciliinae</taxon>
        <taxon>Lucilia</taxon>
    </lineage>
</organism>
<dbReference type="InterPro" id="IPR011989">
    <property type="entry name" value="ARM-like"/>
</dbReference>
<gene>
    <name evidence="7" type="ORF">FF38_03022</name>
</gene>
<reference evidence="7 8" key="1">
    <citation type="journal article" date="2015" name="Nat. Commun.">
        <title>Lucilia cuprina genome unlocks parasitic fly biology to underpin future interventions.</title>
        <authorList>
            <person name="Anstead C.A."/>
            <person name="Korhonen P.K."/>
            <person name="Young N.D."/>
            <person name="Hall R.S."/>
            <person name="Jex A.R."/>
            <person name="Murali S.C."/>
            <person name="Hughes D.S."/>
            <person name="Lee S.F."/>
            <person name="Perry T."/>
            <person name="Stroehlein A.J."/>
            <person name="Ansell B.R."/>
            <person name="Breugelmans B."/>
            <person name="Hofmann A."/>
            <person name="Qu J."/>
            <person name="Dugan S."/>
            <person name="Lee S.L."/>
            <person name="Chao H."/>
            <person name="Dinh H."/>
            <person name="Han Y."/>
            <person name="Doddapaneni H.V."/>
            <person name="Worley K.C."/>
            <person name="Muzny D.M."/>
            <person name="Ioannidis P."/>
            <person name="Waterhouse R.M."/>
            <person name="Zdobnov E.M."/>
            <person name="James P.J."/>
            <person name="Bagnall N.H."/>
            <person name="Kotze A.C."/>
            <person name="Gibbs R.A."/>
            <person name="Richards S."/>
            <person name="Batterham P."/>
            <person name="Gasser R.B."/>
        </authorList>
    </citation>
    <scope>NUCLEOTIDE SEQUENCE [LARGE SCALE GENOMIC DNA]</scope>
    <source>
        <strain evidence="7 8">LS</strain>
        <tissue evidence="7">Full body</tissue>
    </source>
</reference>
<dbReference type="InterPro" id="IPR038739">
    <property type="entry name" value="ARMC8/Vid28"/>
</dbReference>
<evidence type="ECO:0000313" key="7">
    <source>
        <dbReference type="EMBL" id="KNC31645.1"/>
    </source>
</evidence>
<name>A0A0L0CHB7_LUCCU</name>
<dbReference type="PANTHER" id="PTHR15651">
    <property type="entry name" value="ARMADILLO REPEAT-CONTAINING PROTEIN 8"/>
    <property type="match status" value="1"/>
</dbReference>
<proteinExistence type="predicted"/>
<evidence type="ECO:0000256" key="3">
    <source>
        <dbReference type="ARBA" id="ARBA00013746"/>
    </source>
</evidence>
<dbReference type="InterPro" id="IPR000225">
    <property type="entry name" value="Armadillo"/>
</dbReference>
<comment type="caution">
    <text evidence="7">The sequence shown here is derived from an EMBL/GenBank/DDBJ whole genome shotgun (WGS) entry which is preliminary data.</text>
</comment>
<evidence type="ECO:0000256" key="4">
    <source>
        <dbReference type="ARBA" id="ARBA00022490"/>
    </source>
</evidence>
<evidence type="ECO:0000256" key="1">
    <source>
        <dbReference type="ARBA" id="ARBA00004123"/>
    </source>
</evidence>
<keyword evidence="6" id="KW-0539">Nucleus</keyword>
<dbReference type="GO" id="GO:0005737">
    <property type="term" value="C:cytoplasm"/>
    <property type="evidence" value="ECO:0007669"/>
    <property type="project" value="UniProtKB-SubCell"/>
</dbReference>
<accession>A0A0L0CHB7</accession>
<dbReference type="SUPFAM" id="SSF48371">
    <property type="entry name" value="ARM repeat"/>
    <property type="match status" value="1"/>
</dbReference>
<dbReference type="PANTHER" id="PTHR15651:SF7">
    <property type="entry name" value="ARMADILLO REPEAT-CONTAINING PROTEIN 8"/>
    <property type="match status" value="1"/>
</dbReference>
<keyword evidence="5" id="KW-0677">Repeat</keyword>
<dbReference type="GO" id="GO:0005634">
    <property type="term" value="C:nucleus"/>
    <property type="evidence" value="ECO:0007669"/>
    <property type="project" value="UniProtKB-SubCell"/>
</dbReference>
<dbReference type="OMA" id="RIWALMN"/>
<dbReference type="InterPro" id="IPR016024">
    <property type="entry name" value="ARM-type_fold"/>
</dbReference>
<evidence type="ECO:0000256" key="6">
    <source>
        <dbReference type="ARBA" id="ARBA00023242"/>
    </source>
</evidence>
<comment type="subcellular location">
    <subcellularLocation>
        <location evidence="2">Cytoplasm</location>
    </subcellularLocation>
    <subcellularLocation>
        <location evidence="1">Nucleus</location>
    </subcellularLocation>
</comment>
<dbReference type="GO" id="GO:0034657">
    <property type="term" value="C:GID complex"/>
    <property type="evidence" value="ECO:0007669"/>
    <property type="project" value="TreeGrafter"/>
</dbReference>